<keyword evidence="1 3" id="KW-0853">WD repeat</keyword>
<organism evidence="4">
    <name type="scientific">Grammatophora oceanica</name>
    <dbReference type="NCBI Taxonomy" id="210454"/>
    <lineage>
        <taxon>Eukaryota</taxon>
        <taxon>Sar</taxon>
        <taxon>Stramenopiles</taxon>
        <taxon>Ochrophyta</taxon>
        <taxon>Bacillariophyta</taxon>
        <taxon>Fragilariophyceae</taxon>
        <taxon>Fragilariophycidae</taxon>
        <taxon>Rhabdonematales</taxon>
        <taxon>Grammatophoraceae</taxon>
        <taxon>Grammatophora</taxon>
    </lineage>
</organism>
<feature type="repeat" description="WD" evidence="3">
    <location>
        <begin position="164"/>
        <end position="205"/>
    </location>
</feature>
<dbReference type="PROSITE" id="PS00678">
    <property type="entry name" value="WD_REPEATS_1"/>
    <property type="match status" value="3"/>
</dbReference>
<dbReference type="Pfam" id="PF00400">
    <property type="entry name" value="WD40"/>
    <property type="match status" value="5"/>
</dbReference>
<protein>
    <recommendedName>
        <fullName evidence="5">Anaphase-promoting complex subunit 4 WD40 domain-containing protein</fullName>
    </recommendedName>
</protein>
<dbReference type="PANTHER" id="PTHR19848">
    <property type="entry name" value="WD40 REPEAT PROTEIN"/>
    <property type="match status" value="1"/>
</dbReference>
<evidence type="ECO:0008006" key="5">
    <source>
        <dbReference type="Google" id="ProtNLM"/>
    </source>
</evidence>
<dbReference type="SMART" id="SM00320">
    <property type="entry name" value="WD40"/>
    <property type="match status" value="7"/>
</dbReference>
<feature type="repeat" description="WD" evidence="3">
    <location>
        <begin position="20"/>
        <end position="65"/>
    </location>
</feature>
<dbReference type="InterPro" id="IPR020472">
    <property type="entry name" value="WD40_PAC1"/>
</dbReference>
<proteinExistence type="predicted"/>
<dbReference type="CDD" id="cd00200">
    <property type="entry name" value="WD40"/>
    <property type="match status" value="1"/>
</dbReference>
<dbReference type="PROSITE" id="PS50082">
    <property type="entry name" value="WD_REPEATS_2"/>
    <property type="match status" value="5"/>
</dbReference>
<dbReference type="EMBL" id="HBGK01009789">
    <property type="protein sequence ID" value="CAD9276147.1"/>
    <property type="molecule type" value="Transcribed_RNA"/>
</dbReference>
<name>A0A7S1Y411_9STRA</name>
<dbReference type="InterPro" id="IPR019775">
    <property type="entry name" value="WD40_repeat_CS"/>
</dbReference>
<dbReference type="Gene3D" id="2.130.10.10">
    <property type="entry name" value="YVTN repeat-like/Quinoprotein amine dehydrogenase"/>
    <property type="match status" value="2"/>
</dbReference>
<dbReference type="AlphaFoldDB" id="A0A7S1Y411"/>
<reference evidence="4" key="1">
    <citation type="submission" date="2021-01" db="EMBL/GenBank/DDBJ databases">
        <authorList>
            <person name="Corre E."/>
            <person name="Pelletier E."/>
            <person name="Niang G."/>
            <person name="Scheremetjew M."/>
            <person name="Finn R."/>
            <person name="Kale V."/>
            <person name="Holt S."/>
            <person name="Cochrane G."/>
            <person name="Meng A."/>
            <person name="Brown T."/>
            <person name="Cohen L."/>
        </authorList>
    </citation>
    <scope>NUCLEOTIDE SEQUENCE</scope>
    <source>
        <strain evidence="4">CCMP 410</strain>
    </source>
</reference>
<dbReference type="PROSITE" id="PS50294">
    <property type="entry name" value="WD_REPEATS_REGION"/>
    <property type="match status" value="4"/>
</dbReference>
<dbReference type="SUPFAM" id="SSF50978">
    <property type="entry name" value="WD40 repeat-like"/>
    <property type="match status" value="1"/>
</dbReference>
<accession>A0A7S1Y411</accession>
<evidence type="ECO:0000313" key="4">
    <source>
        <dbReference type="EMBL" id="CAD9276147.1"/>
    </source>
</evidence>
<evidence type="ECO:0000256" key="1">
    <source>
        <dbReference type="ARBA" id="ARBA00022574"/>
    </source>
</evidence>
<dbReference type="InterPro" id="IPR015943">
    <property type="entry name" value="WD40/YVTN_repeat-like_dom_sf"/>
</dbReference>
<keyword evidence="2" id="KW-0677">Repeat</keyword>
<evidence type="ECO:0000256" key="2">
    <source>
        <dbReference type="ARBA" id="ARBA00022737"/>
    </source>
</evidence>
<feature type="repeat" description="WD" evidence="3">
    <location>
        <begin position="76"/>
        <end position="120"/>
    </location>
</feature>
<feature type="repeat" description="WD" evidence="3">
    <location>
        <begin position="121"/>
        <end position="163"/>
    </location>
</feature>
<dbReference type="PANTHER" id="PTHR19848:SF8">
    <property type="entry name" value="F-BOX AND WD REPEAT DOMAIN CONTAINING 7"/>
    <property type="match status" value="1"/>
</dbReference>
<dbReference type="PRINTS" id="PR00320">
    <property type="entry name" value="GPROTEINBRPT"/>
</dbReference>
<evidence type="ECO:0000256" key="3">
    <source>
        <dbReference type="PROSITE-ProRule" id="PRU00221"/>
    </source>
</evidence>
<dbReference type="InterPro" id="IPR001680">
    <property type="entry name" value="WD40_rpt"/>
</dbReference>
<sequence length="390" mass="41238">MDEGTSSGASFKKLEKAQFQGTHKRAVSSVAWAPSHLTTAPVVASGSADGTAKIWKLPDPDDTKKHKRDLKAMTTLSGHSRGLNHIAWSTSTWSPPKLATASDDKTCRLWDVVTGDPLVEFRGHLNFCFCVAVHPTHGNLLVSGSFDETVKLWDVRSGDCVSTLPAHSDPVTMVDFSRDGTCICSSSHDGLIRLWDTATGECLKTIYAPLTSTPAPSAQAGTPQSVAMAGISEAGVAAATAAAAAAAGTSNAAAAASSSTSPPVSFAKYSPNGNFILSSTLDGRLRLWKTRTSTCSKTYHGSHLNSKYCMTAGFYLPQDSASSVVTGSENGDLTLYDLQTQQVQQTLPQAHDDVVMAVSCYNDPVGGGDWICTGGMTQDPTIKFWRPNKT</sequence>
<feature type="repeat" description="WD" evidence="3">
    <location>
        <begin position="257"/>
        <end position="298"/>
    </location>
</feature>
<dbReference type="InterPro" id="IPR036322">
    <property type="entry name" value="WD40_repeat_dom_sf"/>
</dbReference>
<gene>
    <name evidence="4" type="ORF">GOCE00092_LOCUS5055</name>
</gene>